<keyword evidence="2 9" id="KW-1139">Helical capsid protein</keyword>
<keyword evidence="3 9" id="KW-0167">Capsid protein</keyword>
<keyword evidence="5 9" id="KW-0694">RNA-binding</keyword>
<evidence type="ECO:0000256" key="8">
    <source>
        <dbReference type="ARBA" id="ARBA00023274"/>
    </source>
</evidence>
<evidence type="ECO:0000256" key="2">
    <source>
        <dbReference type="ARBA" id="ARBA00022497"/>
    </source>
</evidence>
<dbReference type="InterPro" id="IPR002021">
    <property type="entry name" value="Paramyx_ncap"/>
</dbReference>
<accession>A0AAU7E3K5</accession>
<dbReference type="Pfam" id="PF00973">
    <property type="entry name" value="Paramyxo_ncap"/>
    <property type="match status" value="1"/>
</dbReference>
<evidence type="ECO:0000256" key="7">
    <source>
        <dbReference type="ARBA" id="ARBA00023200"/>
    </source>
</evidence>
<evidence type="ECO:0000313" key="11">
    <source>
        <dbReference type="EMBL" id="XBH24245.1"/>
    </source>
</evidence>
<comment type="similarity">
    <text evidence="1 9">Belongs to the paramyxoviruses nucleocapsid family.</text>
</comment>
<keyword evidence="6 9" id="KW-0543">Viral nucleoprotein</keyword>
<evidence type="ECO:0000256" key="5">
    <source>
        <dbReference type="ARBA" id="ARBA00022884"/>
    </source>
</evidence>
<feature type="region of interest" description="Disordered" evidence="10">
    <location>
        <begin position="480"/>
        <end position="510"/>
    </location>
</feature>
<evidence type="ECO:0000256" key="3">
    <source>
        <dbReference type="ARBA" id="ARBA00022561"/>
    </source>
</evidence>
<comment type="subunit">
    <text evidence="9">Homomultimer; forms the nucleocapsid. Binds to the viral genomic RNA. N0 interacts with the phosphoprotein (via N-terminus); this interaction allows P to chaperon N0 to avoid N polymerization before encapsidation. Interacts as N-RNA template with the phosphoprotein (via C-terminus); this interaction positions the polymerase on the template.</text>
</comment>
<name>A0AAU7E3K5_9MONO</name>
<sequence>MSGVLSALKDYKDAKLQPRGEGLARGAISVIKNKVAVIVPGQEGSKVRWQLLKLLLGVIWSEESSPTVVTGALLSLISLIAESPANMVRRLNNDPDLSITIIEFTIGTDGDFRFASRGVSYREQMDNYIRLRDSPPQGASEEYPFEDPNAWDQNEIPMDEFLVANMAVQVQLWILLIKAVTAPDTARDGEMRRWVKFAQQRRVEVFYRMNAVWMDRTRSHLASDLSVRRYMIKTLIEIQRMGQGKGRLLETIADIGNYIEESGLAGFQLTIKYGIDTRYAALALNEFQGDIATIERLMRLYLELGPTAPFMVLLEESIQTKFAPGNYPILWSYAMGVGSALDKAMANLNFNRSYLDYGYYRLGYRIVKQAEGSLDTRMVRELEISQQEQQRLRRLIADMNMRADTDMENVQTGTFQLADPTGFGPDQLDQSFGVDQGKPRLGGGIQSPTSVSQGMRGQTSTGSKTQGFAAAVEAMFNKEPEDEEEDLVDFDGNDDRNASGSSDPAGYVGQFLGGAVQGEQRFNDALLMEEDA</sequence>
<reference evidence="11" key="2">
    <citation type="submission" date="2024-02" db="EMBL/GenBank/DDBJ databases">
        <authorList>
            <person name="Hu B."/>
        </authorList>
    </citation>
    <scope>NUCLEOTIDE SEQUENCE</scope>
    <source>
        <strain evidence="11">6A/Kenya/19BR163KID/2019</strain>
    </source>
</reference>
<dbReference type="GO" id="GO:0019013">
    <property type="term" value="C:viral nucleocapsid"/>
    <property type="evidence" value="ECO:0007669"/>
    <property type="project" value="UniProtKB-KW"/>
</dbReference>
<keyword evidence="8 9" id="KW-0687">Ribonucleoprotein</keyword>
<feature type="compositionally biased region" description="Acidic residues" evidence="10">
    <location>
        <begin position="480"/>
        <end position="492"/>
    </location>
</feature>
<comment type="subcellular location">
    <subcellularLocation>
        <location evidence="9">Virion</location>
    </subcellularLocation>
    <subcellularLocation>
        <location evidence="9">Host cytoplasm</location>
    </subcellularLocation>
</comment>
<dbReference type="GO" id="GO:1990904">
    <property type="term" value="C:ribonucleoprotein complex"/>
    <property type="evidence" value="ECO:0007669"/>
    <property type="project" value="UniProtKB-KW"/>
</dbReference>
<dbReference type="GO" id="GO:0030430">
    <property type="term" value="C:host cell cytoplasm"/>
    <property type="evidence" value="ECO:0007669"/>
    <property type="project" value="UniProtKB-SubCell"/>
</dbReference>
<keyword evidence="4 9" id="KW-0946">Virion</keyword>
<protein>
    <recommendedName>
        <fullName evidence="9">Nucleocapsid</fullName>
    </recommendedName>
    <alternativeName>
        <fullName evidence="9">Nucleocapsid protein</fullName>
    </alternativeName>
</protein>
<evidence type="ECO:0000256" key="6">
    <source>
        <dbReference type="ARBA" id="ARBA00023086"/>
    </source>
</evidence>
<dbReference type="GO" id="GO:0003723">
    <property type="term" value="F:RNA binding"/>
    <property type="evidence" value="ECO:0007669"/>
    <property type="project" value="UniProtKB-KW"/>
</dbReference>
<comment type="function">
    <text evidence="9">Forms the helical nucleocapsid (NC), protecting the genome from nucleases.</text>
</comment>
<evidence type="ECO:0000256" key="9">
    <source>
        <dbReference type="RuleBase" id="RU361245"/>
    </source>
</evidence>
<dbReference type="GO" id="GO:0005198">
    <property type="term" value="F:structural molecule activity"/>
    <property type="evidence" value="ECO:0007669"/>
    <property type="project" value="InterPro"/>
</dbReference>
<organism evidence="11">
    <name type="scientific">Otomys rat paramyxovirus</name>
    <dbReference type="NCBI Taxonomy" id="3141898"/>
    <lineage>
        <taxon>Viruses</taxon>
        <taxon>Riboviria</taxon>
        <taxon>Orthornavirae</taxon>
        <taxon>Negarnaviricota</taxon>
        <taxon>Haploviricotina</taxon>
        <taxon>Monjiviricetes</taxon>
        <taxon>Mononegavirales</taxon>
        <taxon>Paramyxoviridae</taxon>
    </lineage>
</organism>
<evidence type="ECO:0000256" key="10">
    <source>
        <dbReference type="SAM" id="MobiDB-lite"/>
    </source>
</evidence>
<feature type="compositionally biased region" description="Polar residues" evidence="10">
    <location>
        <begin position="446"/>
        <end position="463"/>
    </location>
</feature>
<feature type="region of interest" description="Disordered" evidence="10">
    <location>
        <begin position="440"/>
        <end position="463"/>
    </location>
</feature>
<reference evidence="11" key="1">
    <citation type="journal article" date="2024" name="Microbiome">
        <title>Substantial viral diversity in bats and rodents from East Africa: insights into evolution, recombination, and cocirculation.</title>
        <authorList>
            <person name="Wang D."/>
            <person name="Yang X."/>
            <person name="Ren Z."/>
            <person name="Hu B."/>
            <person name="Zhao H."/>
            <person name="Yang K."/>
            <person name="Shi P."/>
            <person name="Zhang Z."/>
            <person name="Feng Q."/>
            <person name="Nawenja C.V."/>
            <person name="Obanda V."/>
            <person name="Robert K."/>
            <person name="Nalikka B."/>
            <person name="Waruhiu C.N."/>
            <person name="Ochola G.O."/>
            <person name="Onyuok S.O."/>
            <person name="Ochieng H."/>
            <person name="Li B."/>
            <person name="Zhu Y."/>
            <person name="Si H."/>
            <person name="Yin J."/>
            <person name="Kristiansen K."/>
            <person name="Jin X."/>
            <person name="Xu X."/>
            <person name="Xiao M."/>
            <person name="Agwanda B."/>
            <person name="Ommeh S."/>
            <person name="Li J."/>
            <person name="Shi Z.L."/>
        </authorList>
    </citation>
    <scope>NUCLEOTIDE SEQUENCE</scope>
    <source>
        <strain evidence="11">6A/Kenya/19BR163KID/2019</strain>
    </source>
</reference>
<dbReference type="GO" id="GO:0019029">
    <property type="term" value="C:helical viral capsid"/>
    <property type="evidence" value="ECO:0007669"/>
    <property type="project" value="UniProtKB-KW"/>
</dbReference>
<dbReference type="EMBL" id="PP712042">
    <property type="protein sequence ID" value="XBH24245.1"/>
    <property type="molecule type" value="Viral_cRNA"/>
</dbReference>
<proteinExistence type="inferred from homology"/>
<keyword evidence="7 9" id="KW-1035">Host cytoplasm</keyword>
<evidence type="ECO:0000256" key="1">
    <source>
        <dbReference type="ARBA" id="ARBA00007642"/>
    </source>
</evidence>
<evidence type="ECO:0000256" key="4">
    <source>
        <dbReference type="ARBA" id="ARBA00022844"/>
    </source>
</evidence>